<dbReference type="Proteomes" id="UP000198282">
    <property type="component" value="Unassembled WGS sequence"/>
</dbReference>
<sequence>MQAPGVVGGAGVAPDYLPALLFGPHGIDGLSRIRPDVYSGSDGELFRALFPPLTADVLSYYLPY</sequence>
<evidence type="ECO:0000313" key="2">
    <source>
        <dbReference type="Proteomes" id="UP000198282"/>
    </source>
</evidence>
<gene>
    <name evidence="1" type="ORF">SAMN05216276_1005140</name>
</gene>
<reference evidence="1 2" key="1">
    <citation type="submission" date="2017-06" db="EMBL/GenBank/DDBJ databases">
        <authorList>
            <person name="Kim H.J."/>
            <person name="Triplett B.A."/>
        </authorList>
    </citation>
    <scope>NUCLEOTIDE SEQUENCE [LARGE SCALE GENOMIC DNA]</scope>
    <source>
        <strain evidence="1 2">CGMCC 4.2132</strain>
    </source>
</reference>
<evidence type="ECO:0000313" key="1">
    <source>
        <dbReference type="EMBL" id="SNS18107.1"/>
    </source>
</evidence>
<keyword evidence="2" id="KW-1185">Reference proteome</keyword>
<proteinExistence type="predicted"/>
<name>A0A239CD26_9ACTN</name>
<dbReference type="RefSeq" id="WP_245878182.1">
    <property type="nucleotide sequence ID" value="NZ_FZOD01000005.1"/>
</dbReference>
<dbReference type="EMBL" id="FZOD01000005">
    <property type="protein sequence ID" value="SNS18107.1"/>
    <property type="molecule type" value="Genomic_DNA"/>
</dbReference>
<protein>
    <submittedName>
        <fullName evidence="1">Uncharacterized protein</fullName>
    </submittedName>
</protein>
<dbReference type="AlphaFoldDB" id="A0A239CD26"/>
<accession>A0A239CD26</accession>
<organism evidence="1 2">
    <name type="scientific">Streptosporangium subroseum</name>
    <dbReference type="NCBI Taxonomy" id="106412"/>
    <lineage>
        <taxon>Bacteria</taxon>
        <taxon>Bacillati</taxon>
        <taxon>Actinomycetota</taxon>
        <taxon>Actinomycetes</taxon>
        <taxon>Streptosporangiales</taxon>
        <taxon>Streptosporangiaceae</taxon>
        <taxon>Streptosporangium</taxon>
    </lineage>
</organism>